<dbReference type="EMBL" id="CP136890">
    <property type="protein sequence ID" value="WOK92366.1"/>
    <property type="molecule type" value="Genomic_DNA"/>
</dbReference>
<evidence type="ECO:0000256" key="1">
    <source>
        <dbReference type="ARBA" id="ARBA00006640"/>
    </source>
</evidence>
<sequence length="121" mass="14110">MNRVVRQFCSSLPFLRPRSDPQLSAGTVFLRDGSNSDLARWSATRGIRVSVRNGNLEQALALMERKMRESGMERLIKRQVNHHLKNSEKRVLARKNLQLRLRSQDLARKLRTILIKKIRGY</sequence>
<dbReference type="GO" id="GO:1990904">
    <property type="term" value="C:ribonucleoprotein complex"/>
    <property type="evidence" value="ECO:0007669"/>
    <property type="project" value="UniProtKB-KW"/>
</dbReference>
<accession>A0AAQ3JNY7</accession>
<dbReference type="GO" id="GO:0006412">
    <property type="term" value="P:translation"/>
    <property type="evidence" value="ECO:0007669"/>
    <property type="project" value="InterPro"/>
</dbReference>
<proteinExistence type="inferred from homology"/>
<dbReference type="PANTHER" id="PTHR37228">
    <property type="entry name" value="RIBOSOMAL PROTEIN S21 FAMILY PROTEIN"/>
    <property type="match status" value="1"/>
</dbReference>
<protein>
    <recommendedName>
        <fullName evidence="6">Ribosomal protein S21</fullName>
    </recommendedName>
</protein>
<reference evidence="4 5" key="1">
    <citation type="submission" date="2023-10" db="EMBL/GenBank/DDBJ databases">
        <title>Chromosome-scale genome assembly provides insights into flower coloration mechanisms of Canna indica.</title>
        <authorList>
            <person name="Li C."/>
        </authorList>
    </citation>
    <scope>NUCLEOTIDE SEQUENCE [LARGE SCALE GENOMIC DNA]</scope>
    <source>
        <tissue evidence="4">Flower</tissue>
    </source>
</reference>
<dbReference type="GO" id="GO:0003735">
    <property type="term" value="F:structural constituent of ribosome"/>
    <property type="evidence" value="ECO:0007669"/>
    <property type="project" value="InterPro"/>
</dbReference>
<organism evidence="4 5">
    <name type="scientific">Canna indica</name>
    <name type="common">Indian-shot</name>
    <dbReference type="NCBI Taxonomy" id="4628"/>
    <lineage>
        <taxon>Eukaryota</taxon>
        <taxon>Viridiplantae</taxon>
        <taxon>Streptophyta</taxon>
        <taxon>Embryophyta</taxon>
        <taxon>Tracheophyta</taxon>
        <taxon>Spermatophyta</taxon>
        <taxon>Magnoliopsida</taxon>
        <taxon>Liliopsida</taxon>
        <taxon>Zingiberales</taxon>
        <taxon>Cannaceae</taxon>
        <taxon>Canna</taxon>
    </lineage>
</organism>
<evidence type="ECO:0000256" key="2">
    <source>
        <dbReference type="ARBA" id="ARBA00022980"/>
    </source>
</evidence>
<name>A0AAQ3JNY7_9LILI</name>
<dbReference type="AlphaFoldDB" id="A0AAQ3JNY7"/>
<evidence type="ECO:0000313" key="5">
    <source>
        <dbReference type="Proteomes" id="UP001327560"/>
    </source>
</evidence>
<dbReference type="Pfam" id="PF01165">
    <property type="entry name" value="Ribosomal_S21"/>
    <property type="match status" value="1"/>
</dbReference>
<evidence type="ECO:0000256" key="3">
    <source>
        <dbReference type="ARBA" id="ARBA00023274"/>
    </source>
</evidence>
<comment type="similarity">
    <text evidence="1">Belongs to the bacterial ribosomal protein bS21 family.</text>
</comment>
<dbReference type="PANTHER" id="PTHR37228:SF1">
    <property type="entry name" value="RIBOSOMAL PROTEIN S21 FAMILY PROTEIN"/>
    <property type="match status" value="1"/>
</dbReference>
<dbReference type="GO" id="GO:0005840">
    <property type="term" value="C:ribosome"/>
    <property type="evidence" value="ECO:0007669"/>
    <property type="project" value="UniProtKB-KW"/>
</dbReference>
<keyword evidence="2" id="KW-0689">Ribosomal protein</keyword>
<evidence type="ECO:0000313" key="4">
    <source>
        <dbReference type="EMBL" id="WOK92366.1"/>
    </source>
</evidence>
<dbReference type="InterPro" id="IPR001911">
    <property type="entry name" value="Ribosomal_bS21"/>
</dbReference>
<keyword evidence="3" id="KW-0687">Ribonucleoprotein</keyword>
<evidence type="ECO:0008006" key="6">
    <source>
        <dbReference type="Google" id="ProtNLM"/>
    </source>
</evidence>
<dbReference type="Proteomes" id="UP001327560">
    <property type="component" value="Chromosome 1"/>
</dbReference>
<gene>
    <name evidence="4" type="ORF">Cni_G01057</name>
</gene>
<keyword evidence="5" id="KW-1185">Reference proteome</keyword>